<feature type="compositionally biased region" description="Low complexity" evidence="1">
    <location>
        <begin position="652"/>
        <end position="709"/>
    </location>
</feature>
<name>A0AAE1Q5N1_9EUCA</name>
<protein>
    <submittedName>
        <fullName evidence="2">Uncharacterized protein</fullName>
    </submittedName>
</protein>
<dbReference type="AlphaFoldDB" id="A0AAE1Q5N1"/>
<feature type="region of interest" description="Disordered" evidence="1">
    <location>
        <begin position="578"/>
        <end position="729"/>
    </location>
</feature>
<evidence type="ECO:0000313" key="2">
    <source>
        <dbReference type="EMBL" id="KAK4320784.1"/>
    </source>
</evidence>
<evidence type="ECO:0000313" key="3">
    <source>
        <dbReference type="Proteomes" id="UP001292094"/>
    </source>
</evidence>
<feature type="compositionally biased region" description="Polar residues" evidence="1">
    <location>
        <begin position="578"/>
        <end position="587"/>
    </location>
</feature>
<dbReference type="Proteomes" id="UP001292094">
    <property type="component" value="Unassembled WGS sequence"/>
</dbReference>
<comment type="caution">
    <text evidence="2">The sequence shown here is derived from an EMBL/GenBank/DDBJ whole genome shotgun (WGS) entry which is preliminary data.</text>
</comment>
<reference evidence="2" key="1">
    <citation type="submission" date="2023-11" db="EMBL/GenBank/DDBJ databases">
        <title>Genome assemblies of two species of porcelain crab, Petrolisthes cinctipes and Petrolisthes manimaculis (Anomura: Porcellanidae).</title>
        <authorList>
            <person name="Angst P."/>
        </authorList>
    </citation>
    <scope>NUCLEOTIDE SEQUENCE</scope>
    <source>
        <strain evidence="2">PB745_02</strain>
        <tissue evidence="2">Gill</tissue>
    </source>
</reference>
<keyword evidence="3" id="KW-1185">Reference proteome</keyword>
<evidence type="ECO:0000256" key="1">
    <source>
        <dbReference type="SAM" id="MobiDB-lite"/>
    </source>
</evidence>
<proteinExistence type="predicted"/>
<gene>
    <name evidence="2" type="ORF">Pmani_008360</name>
</gene>
<feature type="compositionally biased region" description="Polar residues" evidence="1">
    <location>
        <begin position="618"/>
        <end position="651"/>
    </location>
</feature>
<feature type="region of interest" description="Disordered" evidence="1">
    <location>
        <begin position="489"/>
        <end position="509"/>
    </location>
</feature>
<feature type="region of interest" description="Disordered" evidence="1">
    <location>
        <begin position="120"/>
        <end position="155"/>
    </location>
</feature>
<feature type="compositionally biased region" description="Polar residues" evidence="1">
    <location>
        <begin position="123"/>
        <end position="147"/>
    </location>
</feature>
<sequence>MAKQEPLSPPRYSSQSHVDKATQTILNMSNVLSFFVPDMLQVSHQAETLQEAPPSLGNLQEASPSPRNLQAASSYPWNLQAASFSPRNLQAASLSLGTIQRTQDNLWDPTSSSSLEAAAIRETSGTSDVQGSSDVMTGRQVTRNESGVQERIGASGVQRSRSALYVRRTNSESRVQRSSCGLNELRLGDSSDIPGAENRSGFQRFCNESDALERSRIEPSVFRERSDCVQGRSMYGTNNSVHYHQDVLESSRSEASAWGRSETVQGRSMHEILNNEHDHDNTHISHRDERCTEKWSHELVEVESDTNVSSSCSTALGPQVTQPLTQQLDNSYVSQPEPPLTDINNASPQQGIPPVSQTNIPSSPVFSESWVQDYISLFDDASSVPDINYPYFPRASSSLEEFYLAGTHHNTASSMQGSLDVNPLTREHISVTSSSSQNPSLFKCQSLPDNSASISNHLTAGNCTQSCEEFDPASELASTLRPVPITNETSLFPSPSPFSHRVSPSPPPYDANPSMTRAHDFIPSAPPPPYNWSHLPPQHRPDLEELHTVHPLVSFMNSAPARLPLYLLQATSPTASQLPSVLPQTHEVSPMVSQPFRLLSPPRTRTRAASHSSRLTPRASQSSHSLPPPNAKSTTSSQPPSFHHQLSLTTTNNNSSSSNNQPSPPSNNSSSNNHPSPNNNSNNHQPSPPNNNNNNQPSPPNNNNNNNNQPSPPNNNTNHHHYQHFPSDT</sequence>
<accession>A0AAE1Q5N1</accession>
<organism evidence="2 3">
    <name type="scientific">Petrolisthes manimaculis</name>
    <dbReference type="NCBI Taxonomy" id="1843537"/>
    <lineage>
        <taxon>Eukaryota</taxon>
        <taxon>Metazoa</taxon>
        <taxon>Ecdysozoa</taxon>
        <taxon>Arthropoda</taxon>
        <taxon>Crustacea</taxon>
        <taxon>Multicrustacea</taxon>
        <taxon>Malacostraca</taxon>
        <taxon>Eumalacostraca</taxon>
        <taxon>Eucarida</taxon>
        <taxon>Decapoda</taxon>
        <taxon>Pleocyemata</taxon>
        <taxon>Anomura</taxon>
        <taxon>Galatheoidea</taxon>
        <taxon>Porcellanidae</taxon>
        <taxon>Petrolisthes</taxon>
    </lineage>
</organism>
<dbReference type="EMBL" id="JAWZYT010000636">
    <property type="protein sequence ID" value="KAK4320784.1"/>
    <property type="molecule type" value="Genomic_DNA"/>
</dbReference>